<dbReference type="InterPro" id="IPR028194">
    <property type="entry name" value="CC167"/>
</dbReference>
<reference evidence="2" key="1">
    <citation type="submission" date="2020-06" db="EMBL/GenBank/DDBJ databases">
        <title>Draft genome of Bugula neritina, a colonial animal packing powerful symbionts and potential medicines.</title>
        <authorList>
            <person name="Rayko M."/>
        </authorList>
    </citation>
    <scope>NUCLEOTIDE SEQUENCE [LARGE SCALE GENOMIC DNA]</scope>
    <source>
        <strain evidence="2">Kwan_BN1</strain>
    </source>
</reference>
<keyword evidence="1" id="KW-0175">Coiled coil</keyword>
<keyword evidence="3" id="KW-1185">Reference proteome</keyword>
<protein>
    <submittedName>
        <fullName evidence="2">Uncharacterized protein</fullName>
    </submittedName>
</protein>
<evidence type="ECO:0000313" key="2">
    <source>
        <dbReference type="EMBL" id="KAF6020471.1"/>
    </source>
</evidence>
<proteinExistence type="predicted"/>
<dbReference type="EMBL" id="VXIV02003169">
    <property type="protein sequence ID" value="KAF6020471.1"/>
    <property type="molecule type" value="Genomic_DNA"/>
</dbReference>
<evidence type="ECO:0000256" key="1">
    <source>
        <dbReference type="SAM" id="Coils"/>
    </source>
</evidence>
<evidence type="ECO:0000313" key="3">
    <source>
        <dbReference type="Proteomes" id="UP000593567"/>
    </source>
</evidence>
<accession>A0A7J7J479</accession>
<name>A0A7J7J479_BUGNE</name>
<gene>
    <name evidence="2" type="ORF">EB796_021217</name>
</gene>
<dbReference type="Proteomes" id="UP000593567">
    <property type="component" value="Unassembled WGS sequence"/>
</dbReference>
<dbReference type="Pfam" id="PF15188">
    <property type="entry name" value="CCDC-167"/>
    <property type="match status" value="1"/>
</dbReference>
<dbReference type="AlphaFoldDB" id="A0A7J7J479"/>
<comment type="caution">
    <text evidence="2">The sequence shown here is derived from an EMBL/GenBank/DDBJ whole genome shotgun (WGS) entry which is preliminary data.</text>
</comment>
<feature type="coiled-coil region" evidence="1">
    <location>
        <begin position="8"/>
        <end position="52"/>
    </location>
</feature>
<sequence length="70" mass="8196">MPTIAQAIEKEEDVITEYEGLINEINHQLRVKNLTKEARDELESELRQLIKKKNMTGEYILISLRKNSLI</sequence>
<organism evidence="2 3">
    <name type="scientific">Bugula neritina</name>
    <name type="common">Brown bryozoan</name>
    <name type="synonym">Sertularia neritina</name>
    <dbReference type="NCBI Taxonomy" id="10212"/>
    <lineage>
        <taxon>Eukaryota</taxon>
        <taxon>Metazoa</taxon>
        <taxon>Spiralia</taxon>
        <taxon>Lophotrochozoa</taxon>
        <taxon>Bryozoa</taxon>
        <taxon>Gymnolaemata</taxon>
        <taxon>Cheilostomatida</taxon>
        <taxon>Flustrina</taxon>
        <taxon>Buguloidea</taxon>
        <taxon>Bugulidae</taxon>
        <taxon>Bugula</taxon>
    </lineage>
</organism>